<name>G0U7Q2_TRYVY</name>
<sequence length="101" mass="11327">MLCTHNLTHSLYKSFTVSFPSFYCTLVIKLDVRVFFTHRHSSCIVYTVTQSSLLAIAHKCAFVCLCIGLEILLGHTNLSCTSHLHLPIVRGNTYFCNTASD</sequence>
<dbReference type="AlphaFoldDB" id="G0U7Q2"/>
<proteinExistence type="predicted"/>
<protein>
    <submittedName>
        <fullName evidence="1">Uncharacterized protein</fullName>
    </submittedName>
</protein>
<accession>G0U7Q2</accession>
<evidence type="ECO:0000313" key="1">
    <source>
        <dbReference type="EMBL" id="CCC51910.1"/>
    </source>
</evidence>
<organism evidence="1">
    <name type="scientific">Trypanosoma vivax (strain Y486)</name>
    <dbReference type="NCBI Taxonomy" id="1055687"/>
    <lineage>
        <taxon>Eukaryota</taxon>
        <taxon>Discoba</taxon>
        <taxon>Euglenozoa</taxon>
        <taxon>Kinetoplastea</taxon>
        <taxon>Metakinetoplastina</taxon>
        <taxon>Trypanosomatida</taxon>
        <taxon>Trypanosomatidae</taxon>
        <taxon>Trypanosoma</taxon>
        <taxon>Duttonella</taxon>
    </lineage>
</organism>
<gene>
    <name evidence="1" type="ORF">TVY486_1009550</name>
</gene>
<dbReference type="VEuPathDB" id="TriTrypDB:TvY486_1009550"/>
<reference evidence="1" key="1">
    <citation type="journal article" date="2012" name="Proc. Natl. Acad. Sci. U.S.A.">
        <title>Antigenic diversity is generated by distinct evolutionary mechanisms in African trypanosome species.</title>
        <authorList>
            <person name="Jackson A.P."/>
            <person name="Berry A."/>
            <person name="Aslett M."/>
            <person name="Allison H.C."/>
            <person name="Burton P."/>
            <person name="Vavrova-Anderson J."/>
            <person name="Brown R."/>
            <person name="Browne H."/>
            <person name="Corton N."/>
            <person name="Hauser H."/>
            <person name="Gamble J."/>
            <person name="Gilderthorp R."/>
            <person name="Marcello L."/>
            <person name="McQuillan J."/>
            <person name="Otto T.D."/>
            <person name="Quail M.A."/>
            <person name="Sanders M.J."/>
            <person name="van Tonder A."/>
            <person name="Ginger M.L."/>
            <person name="Field M.C."/>
            <person name="Barry J.D."/>
            <person name="Hertz-Fowler C."/>
            <person name="Berriman M."/>
        </authorList>
    </citation>
    <scope>NUCLEOTIDE SEQUENCE</scope>
    <source>
        <strain evidence="1">Y486</strain>
    </source>
</reference>
<dbReference type="EMBL" id="HE573026">
    <property type="protein sequence ID" value="CCC51910.1"/>
    <property type="molecule type" value="Genomic_DNA"/>
</dbReference>